<keyword evidence="2" id="KW-1185">Reference proteome</keyword>
<sequence length="349" mass="38115">MAPQLAELDSIEIQVIIDNELDPISPSPNPSVTQTGGMRTIGMNGLDISTDSKRAGAVKELRMDHICCSAHGLSLLITGHKGDQSHTILFDTGPEESAWERNAKRLKAEVGGIERVVLSHWHRDHSGGMLKVLGMINEARSADTAAFPHEPVHVDLHPSRPEYRGMQPPDLPVVSLEADPTFAELENTGAVVEKRSDAHTVLSDFFLVSGEIPRVTEYEKGLKFGMRLDEGKDEWEQDEEVADERFLMCKIKDKGILTFTGCSHAGVVNAAKHSIELADSTSLYAIMGGFHLADAEPEQIEATAADLKALDTKVLLAGHCTGWRAKFELEKVFGRGSLVPSFVGSRFVL</sequence>
<evidence type="ECO:0000313" key="1">
    <source>
        <dbReference type="EMBL" id="KAK3691603.1"/>
    </source>
</evidence>
<protein>
    <submittedName>
        <fullName evidence="1">Uncharacterized protein</fullName>
    </submittedName>
</protein>
<dbReference type="Proteomes" id="UP001281147">
    <property type="component" value="Unassembled WGS sequence"/>
</dbReference>
<proteinExistence type="predicted"/>
<name>A0ACC3MJN3_9PEZI</name>
<dbReference type="EMBL" id="JAUTXU010000262">
    <property type="protein sequence ID" value="KAK3691603.1"/>
    <property type="molecule type" value="Genomic_DNA"/>
</dbReference>
<accession>A0ACC3MJN3</accession>
<evidence type="ECO:0000313" key="2">
    <source>
        <dbReference type="Proteomes" id="UP001281147"/>
    </source>
</evidence>
<comment type="caution">
    <text evidence="1">The sequence shown here is derived from an EMBL/GenBank/DDBJ whole genome shotgun (WGS) entry which is preliminary data.</text>
</comment>
<reference evidence="1" key="1">
    <citation type="submission" date="2023-07" db="EMBL/GenBank/DDBJ databases">
        <title>Black Yeasts Isolated from many extreme environments.</title>
        <authorList>
            <person name="Coleine C."/>
            <person name="Stajich J.E."/>
            <person name="Selbmann L."/>
        </authorList>
    </citation>
    <scope>NUCLEOTIDE SEQUENCE</scope>
    <source>
        <strain evidence="1">CCFEE 5714</strain>
    </source>
</reference>
<gene>
    <name evidence="1" type="ORF">LTR37_018558</name>
</gene>
<organism evidence="1 2">
    <name type="scientific">Vermiconidia calcicola</name>
    <dbReference type="NCBI Taxonomy" id="1690605"/>
    <lineage>
        <taxon>Eukaryota</taxon>
        <taxon>Fungi</taxon>
        <taxon>Dikarya</taxon>
        <taxon>Ascomycota</taxon>
        <taxon>Pezizomycotina</taxon>
        <taxon>Dothideomycetes</taxon>
        <taxon>Dothideomycetidae</taxon>
        <taxon>Mycosphaerellales</taxon>
        <taxon>Extremaceae</taxon>
        <taxon>Vermiconidia</taxon>
    </lineage>
</organism>